<sequence>MKKLLFVLTLLLLASCASQSTIHTPVDPLQDLTRQVVLAPESVQYPIYWSEYLKSPQSLNSLEAQGRYQAEMTALETGKKSCAEVNWQEVTQLNSISLLPHLSATECYESIGNDELASYHQNIFNFIARGILSTRRGDTFYSAYEVASWGDAEDLLNISGFEILDSYFEFAASRSGLYRVYNVRDPNNGKVRKIYFDNNRFLHRLLDIQYPFAGLSDALYKNILLPLADSDYSALHAVGQVQEAEGNFQQAEHTYLKAIGMGSLTANISLGNLCLEGNSTKFAVDECAQLFVAAADLGLQEGKIMLAYITTIGLGIEVDTELTSQLLASAAETLQRGEAEYAMALLLASDQYDMPRADLAAHYLQLSAKQGYAPALLEQAGTHLKDKPGQQKIFTNLISQAAKENYPPAQYYYGKYLLEVADENQSHQGMYFLQQSAEAGFPAALYLRGKIKENGLYQQPQDALSALKDFEAAALRWHLPAQLRMGLFNSRGKIVRTDHDRAYGWYALCAKVNNLDCVTNLGYASALGVGVKQDYQRAAKIYQYAASQGSTRASYNLGLLYQNGQGVGQDLQQAKTYLTQAAEAGSVDAMNALGLLYLSQDTDQLNYAEALAWFERASKHNSKYGFYNQGRMYEKGLGVAANSERALSHYRSASELGHTGASLKLAKAYSAGEITNYNLKMALHYLKLATEQSGNKTIKTTLQKCQKSQYCNQIEVAELISLLSTEE</sequence>
<dbReference type="RefSeq" id="WP_252083502.1">
    <property type="nucleotide sequence ID" value="NZ_CP092418.1"/>
</dbReference>
<dbReference type="Pfam" id="PF08238">
    <property type="entry name" value="Sel1"/>
    <property type="match status" value="9"/>
</dbReference>
<dbReference type="PANTHER" id="PTHR11102">
    <property type="entry name" value="SEL-1-LIKE PROTEIN"/>
    <property type="match status" value="1"/>
</dbReference>
<dbReference type="PANTHER" id="PTHR11102:SF147">
    <property type="entry name" value="SEL1L ADAPTOR SUBUNIT OF ERAD E3 UBIQUITIN LIGASE"/>
    <property type="match status" value="1"/>
</dbReference>
<dbReference type="InterPro" id="IPR050767">
    <property type="entry name" value="Sel1_AlgK"/>
</dbReference>
<evidence type="ECO:0000313" key="2">
    <source>
        <dbReference type="EMBL" id="USD21099.1"/>
    </source>
</evidence>
<dbReference type="InterPro" id="IPR011990">
    <property type="entry name" value="TPR-like_helical_dom_sf"/>
</dbReference>
<feature type="signal peptide" evidence="1">
    <location>
        <begin position="1"/>
        <end position="19"/>
    </location>
</feature>
<evidence type="ECO:0000256" key="1">
    <source>
        <dbReference type="SAM" id="SignalP"/>
    </source>
</evidence>
<evidence type="ECO:0008006" key="4">
    <source>
        <dbReference type="Google" id="ProtNLM"/>
    </source>
</evidence>
<dbReference type="InterPro" id="IPR006597">
    <property type="entry name" value="Sel1-like"/>
</dbReference>
<name>A0ABY4VGM8_9GAMM</name>
<dbReference type="SMART" id="SM00671">
    <property type="entry name" value="SEL1"/>
    <property type="match status" value="9"/>
</dbReference>
<reference evidence="2" key="1">
    <citation type="submission" date="2022-02" db="EMBL/GenBank/DDBJ databases">
        <title>Coral-associated bacteria.</title>
        <authorList>
            <person name="Tang K."/>
            <person name="Wang X."/>
        </authorList>
    </citation>
    <scope>NUCLEOTIDE SEQUENCE</scope>
    <source>
        <strain evidence="2">SCSIO 43006</strain>
    </source>
</reference>
<dbReference type="EMBL" id="CP092418">
    <property type="protein sequence ID" value="USD21099.1"/>
    <property type="molecule type" value="Genomic_DNA"/>
</dbReference>
<gene>
    <name evidence="2" type="ORF">MJO52_18860</name>
</gene>
<dbReference type="Proteomes" id="UP001055658">
    <property type="component" value="Chromosome"/>
</dbReference>
<evidence type="ECO:0000313" key="3">
    <source>
        <dbReference type="Proteomes" id="UP001055658"/>
    </source>
</evidence>
<proteinExistence type="predicted"/>
<dbReference type="PROSITE" id="PS51257">
    <property type="entry name" value="PROKAR_LIPOPROTEIN"/>
    <property type="match status" value="1"/>
</dbReference>
<keyword evidence="1" id="KW-0732">Signal</keyword>
<accession>A0ABY4VGM8</accession>
<dbReference type="Gene3D" id="1.25.40.10">
    <property type="entry name" value="Tetratricopeptide repeat domain"/>
    <property type="match status" value="2"/>
</dbReference>
<feature type="chain" id="PRO_5047154516" description="Sel1 repeat family protein" evidence="1">
    <location>
        <begin position="20"/>
        <end position="727"/>
    </location>
</feature>
<organism evidence="2 3">
    <name type="scientific">Microbulbifer variabilis</name>
    <dbReference type="NCBI Taxonomy" id="266805"/>
    <lineage>
        <taxon>Bacteria</taxon>
        <taxon>Pseudomonadati</taxon>
        <taxon>Pseudomonadota</taxon>
        <taxon>Gammaproteobacteria</taxon>
        <taxon>Cellvibrionales</taxon>
        <taxon>Microbulbiferaceae</taxon>
        <taxon>Microbulbifer</taxon>
    </lineage>
</organism>
<dbReference type="SUPFAM" id="SSF81901">
    <property type="entry name" value="HCP-like"/>
    <property type="match status" value="3"/>
</dbReference>
<keyword evidence="3" id="KW-1185">Reference proteome</keyword>
<protein>
    <recommendedName>
        <fullName evidence="4">Sel1 repeat family protein</fullName>
    </recommendedName>
</protein>